<dbReference type="EMBL" id="GBRH01226623">
    <property type="protein sequence ID" value="JAD71272.1"/>
    <property type="molecule type" value="Transcribed_RNA"/>
</dbReference>
<evidence type="ECO:0000313" key="1">
    <source>
        <dbReference type="EMBL" id="JAD71272.1"/>
    </source>
</evidence>
<reference evidence="1" key="1">
    <citation type="submission" date="2014-09" db="EMBL/GenBank/DDBJ databases">
        <authorList>
            <person name="Magalhaes I.L.F."/>
            <person name="Oliveira U."/>
            <person name="Santos F.R."/>
            <person name="Vidigal T.H.D.A."/>
            <person name="Brescovit A.D."/>
            <person name="Santos A.J."/>
        </authorList>
    </citation>
    <scope>NUCLEOTIDE SEQUENCE</scope>
    <source>
        <tissue evidence="1">Shoot tissue taken approximately 20 cm above the soil surface</tissue>
    </source>
</reference>
<dbReference type="AlphaFoldDB" id="A0A0A9CIB3"/>
<reference evidence="1" key="2">
    <citation type="journal article" date="2015" name="Data Brief">
        <title>Shoot transcriptome of the giant reed, Arundo donax.</title>
        <authorList>
            <person name="Barrero R.A."/>
            <person name="Guerrero F.D."/>
            <person name="Moolhuijzen P."/>
            <person name="Goolsby J.A."/>
            <person name="Tidwell J."/>
            <person name="Bellgard S.E."/>
            <person name="Bellgard M.I."/>
        </authorList>
    </citation>
    <scope>NUCLEOTIDE SEQUENCE</scope>
    <source>
        <tissue evidence="1">Shoot tissue taken approximately 20 cm above the soil surface</tissue>
    </source>
</reference>
<sequence length="41" mass="5021">MLSCFLNDASIYHVLNYFLWVLFRCMTEATEEHKIHFMLPR</sequence>
<protein>
    <submittedName>
        <fullName evidence="1">Uncharacterized protein</fullName>
    </submittedName>
</protein>
<organism evidence="1">
    <name type="scientific">Arundo donax</name>
    <name type="common">Giant reed</name>
    <name type="synonym">Donax arundinaceus</name>
    <dbReference type="NCBI Taxonomy" id="35708"/>
    <lineage>
        <taxon>Eukaryota</taxon>
        <taxon>Viridiplantae</taxon>
        <taxon>Streptophyta</taxon>
        <taxon>Embryophyta</taxon>
        <taxon>Tracheophyta</taxon>
        <taxon>Spermatophyta</taxon>
        <taxon>Magnoliopsida</taxon>
        <taxon>Liliopsida</taxon>
        <taxon>Poales</taxon>
        <taxon>Poaceae</taxon>
        <taxon>PACMAD clade</taxon>
        <taxon>Arundinoideae</taxon>
        <taxon>Arundineae</taxon>
        <taxon>Arundo</taxon>
    </lineage>
</organism>
<name>A0A0A9CIB3_ARUDO</name>
<proteinExistence type="predicted"/>
<accession>A0A0A9CIB3</accession>